<dbReference type="EMBL" id="FTNI01000020">
    <property type="protein sequence ID" value="SIR94759.1"/>
    <property type="molecule type" value="Genomic_DNA"/>
</dbReference>
<gene>
    <name evidence="2" type="ORF">SAMN05421833_120100</name>
</gene>
<proteinExistence type="predicted"/>
<organism evidence="2 3">
    <name type="scientific">Microbispora rosea</name>
    <dbReference type="NCBI Taxonomy" id="58117"/>
    <lineage>
        <taxon>Bacteria</taxon>
        <taxon>Bacillati</taxon>
        <taxon>Actinomycetota</taxon>
        <taxon>Actinomycetes</taxon>
        <taxon>Streptosporangiales</taxon>
        <taxon>Streptosporangiaceae</taxon>
        <taxon>Microbispora</taxon>
    </lineage>
</organism>
<dbReference type="Proteomes" id="UP000186096">
    <property type="component" value="Unassembled WGS sequence"/>
</dbReference>
<name>A0A1N7F396_9ACTN</name>
<protein>
    <submittedName>
        <fullName evidence="2">Uncharacterized protein</fullName>
    </submittedName>
</protein>
<sequence>MTTAASGRGRGEQSGQNRQSGQNEQGPVIPPDPTSLEAWIRQVLGLAGARASAFTPPLPPSPPAGPGHPGRSADADGPDHGGNAE</sequence>
<reference evidence="3" key="1">
    <citation type="submission" date="2017-01" db="EMBL/GenBank/DDBJ databases">
        <authorList>
            <person name="Varghese N."/>
            <person name="Submissions S."/>
        </authorList>
    </citation>
    <scope>NUCLEOTIDE SEQUENCE [LARGE SCALE GENOMIC DNA]</scope>
    <source>
        <strain evidence="3">ATCC 12950</strain>
    </source>
</reference>
<dbReference type="OrthoDB" id="9996874at2"/>
<accession>A0A1N7F396</accession>
<keyword evidence="3" id="KW-1185">Reference proteome</keyword>
<feature type="compositionally biased region" description="Pro residues" evidence="1">
    <location>
        <begin position="56"/>
        <end position="66"/>
    </location>
</feature>
<dbReference type="RefSeq" id="WP_076438683.1">
    <property type="nucleotide sequence ID" value="NZ_FTNI01000020.1"/>
</dbReference>
<dbReference type="AlphaFoldDB" id="A0A1N7F396"/>
<feature type="region of interest" description="Disordered" evidence="1">
    <location>
        <begin position="51"/>
        <end position="85"/>
    </location>
</feature>
<evidence type="ECO:0000313" key="3">
    <source>
        <dbReference type="Proteomes" id="UP000186096"/>
    </source>
</evidence>
<evidence type="ECO:0000256" key="1">
    <source>
        <dbReference type="SAM" id="MobiDB-lite"/>
    </source>
</evidence>
<evidence type="ECO:0000313" key="2">
    <source>
        <dbReference type="EMBL" id="SIR94759.1"/>
    </source>
</evidence>
<feature type="region of interest" description="Disordered" evidence="1">
    <location>
        <begin position="1"/>
        <end position="37"/>
    </location>
</feature>
<feature type="compositionally biased region" description="Polar residues" evidence="1">
    <location>
        <begin position="13"/>
        <end position="25"/>
    </location>
</feature>